<feature type="transmembrane region" description="Helical" evidence="7">
    <location>
        <begin position="320"/>
        <end position="338"/>
    </location>
</feature>
<dbReference type="GO" id="GO:0009103">
    <property type="term" value="P:lipopolysaccharide biosynthetic process"/>
    <property type="evidence" value="ECO:0007669"/>
    <property type="project" value="TreeGrafter"/>
</dbReference>
<dbReference type="GO" id="GO:0005886">
    <property type="term" value="C:plasma membrane"/>
    <property type="evidence" value="ECO:0007669"/>
    <property type="project" value="UniProtKB-SubCell"/>
</dbReference>
<feature type="transmembrane region" description="Helical" evidence="7">
    <location>
        <begin position="137"/>
        <end position="157"/>
    </location>
</feature>
<keyword evidence="6 7" id="KW-0472">Membrane</keyword>
<gene>
    <name evidence="8" type="ORF">CO174_00215</name>
</gene>
<feature type="transmembrane region" description="Helical" evidence="7">
    <location>
        <begin position="6"/>
        <end position="26"/>
    </location>
</feature>
<proteinExistence type="predicted"/>
<keyword evidence="2" id="KW-1003">Cell membrane</keyword>
<dbReference type="GO" id="GO:0016780">
    <property type="term" value="F:phosphotransferase activity, for other substituted phosphate groups"/>
    <property type="evidence" value="ECO:0007669"/>
    <property type="project" value="InterPro"/>
</dbReference>
<evidence type="ECO:0000256" key="2">
    <source>
        <dbReference type="ARBA" id="ARBA00022475"/>
    </source>
</evidence>
<keyword evidence="5 7" id="KW-1133">Transmembrane helix</keyword>
<accession>A0A2M7XEY1</accession>
<reference evidence="9" key="1">
    <citation type="submission" date="2017-09" db="EMBL/GenBank/DDBJ databases">
        <title>Depth-based differentiation of microbial function through sediment-hosted aquifers and enrichment of novel symbionts in the deep terrestrial subsurface.</title>
        <authorList>
            <person name="Probst A.J."/>
            <person name="Ladd B."/>
            <person name="Jarett J.K."/>
            <person name="Geller-Mcgrath D.E."/>
            <person name="Sieber C.M.K."/>
            <person name="Emerson J.B."/>
            <person name="Anantharaman K."/>
            <person name="Thomas B.C."/>
            <person name="Malmstrom R."/>
            <person name="Stieglmeier M."/>
            <person name="Klingl A."/>
            <person name="Woyke T."/>
            <person name="Ryan C.M."/>
            <person name="Banfield J.F."/>
        </authorList>
    </citation>
    <scope>NUCLEOTIDE SEQUENCE [LARGE SCALE GENOMIC DNA]</scope>
</reference>
<evidence type="ECO:0000256" key="1">
    <source>
        <dbReference type="ARBA" id="ARBA00004651"/>
    </source>
</evidence>
<evidence type="ECO:0000313" key="9">
    <source>
        <dbReference type="Proteomes" id="UP000229385"/>
    </source>
</evidence>
<dbReference type="PANTHER" id="PTHR22926">
    <property type="entry name" value="PHOSPHO-N-ACETYLMURAMOYL-PENTAPEPTIDE-TRANSFERASE"/>
    <property type="match status" value="1"/>
</dbReference>
<dbReference type="CDD" id="cd06853">
    <property type="entry name" value="GT_WecA_like"/>
    <property type="match status" value="1"/>
</dbReference>
<feature type="transmembrane region" description="Helical" evidence="7">
    <location>
        <begin position="219"/>
        <end position="239"/>
    </location>
</feature>
<evidence type="ECO:0000256" key="4">
    <source>
        <dbReference type="ARBA" id="ARBA00022692"/>
    </source>
</evidence>
<dbReference type="GO" id="GO:0044038">
    <property type="term" value="P:cell wall macromolecule biosynthetic process"/>
    <property type="evidence" value="ECO:0007669"/>
    <property type="project" value="TreeGrafter"/>
</dbReference>
<protein>
    <submittedName>
        <fullName evidence="8">Undecaprenyl-phosphate alpha-N-acetylglucosaminyl 1-phosphate transferase</fullName>
    </submittedName>
</protein>
<dbReference type="InterPro" id="IPR000715">
    <property type="entry name" value="Glycosyl_transferase_4"/>
</dbReference>
<feature type="transmembrane region" description="Helical" evidence="7">
    <location>
        <begin position="169"/>
        <end position="189"/>
    </location>
</feature>
<feature type="transmembrane region" description="Helical" evidence="7">
    <location>
        <begin position="47"/>
        <end position="68"/>
    </location>
</feature>
<sequence length="344" mass="37209">MTTLISWGLLAFAVSFVLTVFVKQLALKRGAVDKPTKARNLHDKPTARLGGLAIFAAFAVVVILILFTSDALTGGAISRFHYAGVILGGMILMLGGYFDDRYELPPSLSIVSPFLAAMTVIFFGIEVEKLSNPFGGVIYLTSWQSDLLVFVWLMVVMYTTKFLDGLDGLASSVTGVGALMVMLLSLTAAYYQPDVALLSAVVIGAIVGFLFWNFHPATIFLGEGGSTFVGFLLGVLAVISGGKLATALLVLGIPLLDAVWVVVRRFRAGGLKQIFVGDRKHLHHRLYDLGLGQKQVVLVYVMVASAFGVTALFFQSREKLVALVVLCLIMLIAAFFFSQKEKRV</sequence>
<keyword evidence="3 8" id="KW-0808">Transferase</keyword>
<evidence type="ECO:0000256" key="7">
    <source>
        <dbReference type="SAM" id="Phobius"/>
    </source>
</evidence>
<keyword evidence="4 7" id="KW-0812">Transmembrane</keyword>
<evidence type="ECO:0000256" key="5">
    <source>
        <dbReference type="ARBA" id="ARBA00022989"/>
    </source>
</evidence>
<comment type="subcellular location">
    <subcellularLocation>
        <location evidence="1">Cell membrane</location>
        <topology evidence="1">Multi-pass membrane protein</topology>
    </subcellularLocation>
</comment>
<dbReference type="Pfam" id="PF00953">
    <property type="entry name" value="Glycos_transf_4"/>
    <property type="match status" value="1"/>
</dbReference>
<evidence type="ECO:0000313" key="8">
    <source>
        <dbReference type="EMBL" id="PJA46424.1"/>
    </source>
</evidence>
<feature type="transmembrane region" description="Helical" evidence="7">
    <location>
        <begin position="245"/>
        <end position="263"/>
    </location>
</feature>
<evidence type="ECO:0000256" key="6">
    <source>
        <dbReference type="ARBA" id="ARBA00023136"/>
    </source>
</evidence>
<comment type="caution">
    <text evidence="8">The sequence shown here is derived from an EMBL/GenBank/DDBJ whole genome shotgun (WGS) entry which is preliminary data.</text>
</comment>
<dbReference type="EMBL" id="PFWU01000001">
    <property type="protein sequence ID" value="PJA46424.1"/>
    <property type="molecule type" value="Genomic_DNA"/>
</dbReference>
<dbReference type="GO" id="GO:0071555">
    <property type="term" value="P:cell wall organization"/>
    <property type="evidence" value="ECO:0007669"/>
    <property type="project" value="TreeGrafter"/>
</dbReference>
<dbReference type="AlphaFoldDB" id="A0A2M7XEY1"/>
<name>A0A2M7XEY1_9BACT</name>
<dbReference type="Proteomes" id="UP000229385">
    <property type="component" value="Unassembled WGS sequence"/>
</dbReference>
<dbReference type="PANTHER" id="PTHR22926:SF3">
    <property type="entry name" value="UNDECAPRENYL-PHOSPHATE ALPHA-N-ACETYLGLUCOSAMINYL 1-PHOSPHATE TRANSFERASE"/>
    <property type="match status" value="1"/>
</dbReference>
<organism evidence="8 9">
    <name type="scientific">Candidatus Uhrbacteria bacterium CG_4_9_14_3_um_filter_50_9</name>
    <dbReference type="NCBI Taxonomy" id="1975035"/>
    <lineage>
        <taxon>Bacteria</taxon>
        <taxon>Candidatus Uhriibacteriota</taxon>
    </lineage>
</organism>
<evidence type="ECO:0000256" key="3">
    <source>
        <dbReference type="ARBA" id="ARBA00022679"/>
    </source>
</evidence>
<feature type="transmembrane region" description="Helical" evidence="7">
    <location>
        <begin position="296"/>
        <end position="314"/>
    </location>
</feature>
<feature type="transmembrane region" description="Helical" evidence="7">
    <location>
        <begin position="107"/>
        <end position="125"/>
    </location>
</feature>
<feature type="transmembrane region" description="Helical" evidence="7">
    <location>
        <begin position="80"/>
        <end position="98"/>
    </location>
</feature>
<feature type="transmembrane region" description="Helical" evidence="7">
    <location>
        <begin position="195"/>
        <end position="212"/>
    </location>
</feature>